<dbReference type="PRINTS" id="PR00463">
    <property type="entry name" value="EP450I"/>
</dbReference>
<keyword evidence="4 8" id="KW-0479">Metal-binding</keyword>
<dbReference type="Gene3D" id="1.10.630.10">
    <property type="entry name" value="Cytochrome P450"/>
    <property type="match status" value="1"/>
</dbReference>
<keyword evidence="7 8" id="KW-0503">Monooxygenase</keyword>
<evidence type="ECO:0000256" key="8">
    <source>
        <dbReference type="RuleBase" id="RU000461"/>
    </source>
</evidence>
<dbReference type="PANTHER" id="PTHR24279:SF120">
    <property type="entry name" value="CYTOCHROME P450"/>
    <property type="match status" value="1"/>
</dbReference>
<keyword evidence="10" id="KW-1185">Reference proteome</keyword>
<comment type="cofactor">
    <cofactor evidence="1">
        <name>heme</name>
        <dbReference type="ChEBI" id="CHEBI:30413"/>
    </cofactor>
</comment>
<dbReference type="CDD" id="cd11054">
    <property type="entry name" value="CYP24A1-like"/>
    <property type="match status" value="1"/>
</dbReference>
<reference evidence="9" key="1">
    <citation type="submission" date="2025-05" db="UniProtKB">
        <authorList>
            <consortium name="EnsemblMetazoa"/>
        </authorList>
    </citation>
    <scope>IDENTIFICATION</scope>
</reference>
<dbReference type="InterPro" id="IPR017972">
    <property type="entry name" value="Cyt_P450_CS"/>
</dbReference>
<evidence type="ECO:0000256" key="6">
    <source>
        <dbReference type="ARBA" id="ARBA00023004"/>
    </source>
</evidence>
<dbReference type="InterPro" id="IPR001128">
    <property type="entry name" value="Cyt_P450"/>
</dbReference>
<sequence length="498" mass="56140">MEVTKRGLKQLISSAIQADVSAKPFECIPGPKSLPILGGLWKYLPLIGNYDLNRLHITGYKMQEEYGSLVKQNMGGEVIVNVFDPSDIEQVYKSEGKFPARRSHLAVAHYRLSRPHLYNTGGLLPTNGSEWWRLRSTFQKPLARIQDVRLFLPSSDKIIGDFLTTFIGEGVVIYDFLPHISRLNLELTWSALFGERLGSFHSTQSNCDSIVAGLIEATEIANSCILRTDMTETIWSKMKTPIYKKLEKSLSFIECVVDKQLNKITTVTDESAPKKTEETISLVDKYLKFEESDLKDVRGMVSDLILGGIDTTSYTSCFILYHISRNKFVQERLKAEALKLLPNANSPVSPSVLNEAIYSRAILKETFRLNPIATGISRNLDQDTTLSGYLVPKGTLIITHNLVACRLEKNFKDPLTFLPERWIRGSKDYCNVSPYLVLPFSHGIRTCIARRLAEQNLLSFILKVGRNYSLEWKGSQLDVVTPIICKPDNHVAIAFKSI</sequence>
<dbReference type="Pfam" id="PF00067">
    <property type="entry name" value="p450"/>
    <property type="match status" value="1"/>
</dbReference>
<dbReference type="PROSITE" id="PS00086">
    <property type="entry name" value="CYTOCHROME_P450"/>
    <property type="match status" value="1"/>
</dbReference>
<evidence type="ECO:0000313" key="10">
    <source>
        <dbReference type="Proteomes" id="UP000015103"/>
    </source>
</evidence>
<comment type="similarity">
    <text evidence="2 8">Belongs to the cytochrome P450 family.</text>
</comment>
<proteinExistence type="inferred from homology"/>
<protein>
    <recommendedName>
        <fullName evidence="11">Cytochrome P450 302a1, mitochondrial</fullName>
    </recommendedName>
</protein>
<organism evidence="9 10">
    <name type="scientific">Rhodnius prolixus</name>
    <name type="common">Triatomid bug</name>
    <dbReference type="NCBI Taxonomy" id="13249"/>
    <lineage>
        <taxon>Eukaryota</taxon>
        <taxon>Metazoa</taxon>
        <taxon>Ecdysozoa</taxon>
        <taxon>Arthropoda</taxon>
        <taxon>Hexapoda</taxon>
        <taxon>Insecta</taxon>
        <taxon>Pterygota</taxon>
        <taxon>Neoptera</taxon>
        <taxon>Paraneoptera</taxon>
        <taxon>Hemiptera</taxon>
        <taxon>Heteroptera</taxon>
        <taxon>Panheteroptera</taxon>
        <taxon>Cimicomorpha</taxon>
        <taxon>Reduviidae</taxon>
        <taxon>Triatominae</taxon>
        <taxon>Rhodnius</taxon>
    </lineage>
</organism>
<evidence type="ECO:0000256" key="1">
    <source>
        <dbReference type="ARBA" id="ARBA00001971"/>
    </source>
</evidence>
<keyword evidence="5 8" id="KW-0560">Oxidoreductase</keyword>
<accession>A0ABL0E8N4</accession>
<dbReference type="SUPFAM" id="SSF48264">
    <property type="entry name" value="Cytochrome P450"/>
    <property type="match status" value="1"/>
</dbReference>
<keyword evidence="3 8" id="KW-0349">Heme</keyword>
<name>A0ABL0E8N4_RHOPR</name>
<dbReference type="EnsemblMetazoa" id="RPRC011595.R90">
    <property type="protein sequence ID" value="RPRC011595.P90"/>
    <property type="gene ID" value="RPRC011595"/>
</dbReference>
<evidence type="ECO:0000313" key="9">
    <source>
        <dbReference type="EnsemblMetazoa" id="RPRC011595.P90"/>
    </source>
</evidence>
<evidence type="ECO:0008006" key="11">
    <source>
        <dbReference type="Google" id="ProtNLM"/>
    </source>
</evidence>
<evidence type="ECO:0000256" key="2">
    <source>
        <dbReference type="ARBA" id="ARBA00010617"/>
    </source>
</evidence>
<keyword evidence="6 8" id="KW-0408">Iron</keyword>
<dbReference type="Proteomes" id="UP000015103">
    <property type="component" value="Unassembled WGS sequence"/>
</dbReference>
<evidence type="ECO:0000256" key="7">
    <source>
        <dbReference type="ARBA" id="ARBA00023033"/>
    </source>
</evidence>
<dbReference type="PRINTS" id="PR00385">
    <property type="entry name" value="P450"/>
</dbReference>
<evidence type="ECO:0000256" key="5">
    <source>
        <dbReference type="ARBA" id="ARBA00023002"/>
    </source>
</evidence>
<dbReference type="EMBL" id="ACPB03017243">
    <property type="status" value="NOT_ANNOTATED_CDS"/>
    <property type="molecule type" value="Genomic_DNA"/>
</dbReference>
<dbReference type="InterPro" id="IPR050479">
    <property type="entry name" value="CYP11_CYP27_families"/>
</dbReference>
<evidence type="ECO:0000256" key="3">
    <source>
        <dbReference type="ARBA" id="ARBA00022617"/>
    </source>
</evidence>
<dbReference type="PANTHER" id="PTHR24279">
    <property type="entry name" value="CYTOCHROME P450"/>
    <property type="match status" value="1"/>
</dbReference>
<dbReference type="InterPro" id="IPR036396">
    <property type="entry name" value="Cyt_P450_sf"/>
</dbReference>
<dbReference type="InterPro" id="IPR002401">
    <property type="entry name" value="Cyt_P450_E_grp-I"/>
</dbReference>
<evidence type="ECO:0000256" key="4">
    <source>
        <dbReference type="ARBA" id="ARBA00022723"/>
    </source>
</evidence>